<dbReference type="AlphaFoldDB" id="A0A6J5BFP2"/>
<dbReference type="Proteomes" id="UP000494205">
    <property type="component" value="Unassembled WGS sequence"/>
</dbReference>
<dbReference type="Pfam" id="PF13590">
    <property type="entry name" value="DUF4136"/>
    <property type="match status" value="1"/>
</dbReference>
<dbReference type="InterPro" id="IPR025411">
    <property type="entry name" value="DUF4136"/>
</dbReference>
<protein>
    <recommendedName>
        <fullName evidence="2">DUF4136 domain-containing protein</fullName>
    </recommendedName>
</protein>
<proteinExistence type="predicted"/>
<reference evidence="3 4" key="1">
    <citation type="submission" date="2020-04" db="EMBL/GenBank/DDBJ databases">
        <authorList>
            <person name="De Canck E."/>
        </authorList>
    </citation>
    <scope>NUCLEOTIDE SEQUENCE [LARGE SCALE GENOMIC DNA]</scope>
    <source>
        <strain evidence="3 4">LMG 27174</strain>
    </source>
</reference>
<evidence type="ECO:0000259" key="2">
    <source>
        <dbReference type="Pfam" id="PF13590"/>
    </source>
</evidence>
<organism evidence="3 4">
    <name type="scientific">Paraburkholderia rhynchosiae</name>
    <dbReference type="NCBI Taxonomy" id="487049"/>
    <lineage>
        <taxon>Bacteria</taxon>
        <taxon>Pseudomonadati</taxon>
        <taxon>Pseudomonadota</taxon>
        <taxon>Betaproteobacteria</taxon>
        <taxon>Burkholderiales</taxon>
        <taxon>Burkholderiaceae</taxon>
        <taxon>Paraburkholderia</taxon>
    </lineage>
</organism>
<evidence type="ECO:0000256" key="1">
    <source>
        <dbReference type="SAM" id="SignalP"/>
    </source>
</evidence>
<name>A0A6J5BFP2_9BURK</name>
<sequence>MKALKAILIHAALTAATLTGCTGMHADVHTATPAAKLPGERTYTIARMPTQDASADHAQLETALRDELTKKGFADTEDQPAHYLLSVAYATRPAQIGVDVNDCMASDCGRQNGAPFSLFGGRVYRHSLTLRFFERASGREVYKVSAASDDRDADPLHAMPALIKSVLARFPFDAPANWRVKLRMDDARGVPDVVSVTPLQR</sequence>
<accession>A0A6J5BFP2</accession>
<evidence type="ECO:0000313" key="3">
    <source>
        <dbReference type="EMBL" id="CAB3704797.1"/>
    </source>
</evidence>
<feature type="chain" id="PRO_5026748511" description="DUF4136 domain-containing protein" evidence="1">
    <location>
        <begin position="27"/>
        <end position="201"/>
    </location>
</feature>
<dbReference type="EMBL" id="CADIJZ010000014">
    <property type="protein sequence ID" value="CAB3704797.1"/>
    <property type="molecule type" value="Genomic_DNA"/>
</dbReference>
<dbReference type="PROSITE" id="PS51257">
    <property type="entry name" value="PROKAR_LIPOPROTEIN"/>
    <property type="match status" value="1"/>
</dbReference>
<feature type="signal peptide" evidence="1">
    <location>
        <begin position="1"/>
        <end position="26"/>
    </location>
</feature>
<feature type="domain" description="DUF4136" evidence="2">
    <location>
        <begin position="35"/>
        <end position="171"/>
    </location>
</feature>
<evidence type="ECO:0000313" key="4">
    <source>
        <dbReference type="Proteomes" id="UP000494205"/>
    </source>
</evidence>
<dbReference type="RefSeq" id="WP_244201267.1">
    <property type="nucleotide sequence ID" value="NZ_CADIJZ010000014.1"/>
</dbReference>
<keyword evidence="1" id="KW-0732">Signal</keyword>
<gene>
    <name evidence="3" type="ORF">LMG27174_03874</name>
</gene>